<dbReference type="Pfam" id="PF06990">
    <property type="entry name" value="Gal-3-0_sulfotr"/>
    <property type="match status" value="1"/>
</dbReference>
<evidence type="ECO:0000256" key="4">
    <source>
        <dbReference type="ARBA" id="ARBA00022692"/>
    </source>
</evidence>
<organism evidence="11">
    <name type="scientific">Octopus bimaculoides</name>
    <name type="common">California two-spotted octopus</name>
    <dbReference type="NCBI Taxonomy" id="37653"/>
    <lineage>
        <taxon>Eukaryota</taxon>
        <taxon>Metazoa</taxon>
        <taxon>Spiralia</taxon>
        <taxon>Lophotrochozoa</taxon>
        <taxon>Mollusca</taxon>
        <taxon>Cephalopoda</taxon>
        <taxon>Coleoidea</taxon>
        <taxon>Octopodiformes</taxon>
        <taxon>Octopoda</taxon>
        <taxon>Incirrata</taxon>
        <taxon>Octopodidae</taxon>
        <taxon>Octopus</taxon>
    </lineage>
</organism>
<dbReference type="OMA" id="TCRKKTN"/>
<dbReference type="GO" id="GO:0001733">
    <property type="term" value="F:galactosylceramide sulfotransferase activity"/>
    <property type="evidence" value="ECO:0007669"/>
    <property type="project" value="InterPro"/>
</dbReference>
<evidence type="ECO:0000256" key="10">
    <source>
        <dbReference type="SAM" id="Phobius"/>
    </source>
</evidence>
<evidence type="ECO:0000256" key="1">
    <source>
        <dbReference type="ARBA" id="ARBA00004323"/>
    </source>
</evidence>
<protein>
    <submittedName>
        <fullName evidence="11">Uncharacterized protein</fullName>
    </submittedName>
</protein>
<dbReference type="EMBL" id="KQ425371">
    <property type="protein sequence ID" value="KOF69539.1"/>
    <property type="molecule type" value="Genomic_DNA"/>
</dbReference>
<evidence type="ECO:0000256" key="7">
    <source>
        <dbReference type="ARBA" id="ARBA00023034"/>
    </source>
</evidence>
<keyword evidence="5" id="KW-0735">Signal-anchor</keyword>
<dbReference type="PANTHER" id="PTHR14647:SF87">
    <property type="entry name" value="PUTATIVE-RELATED"/>
    <property type="match status" value="1"/>
</dbReference>
<comment type="similarity">
    <text evidence="2">Belongs to the galactose-3-O-sulfotransferase family.</text>
</comment>
<feature type="transmembrane region" description="Helical" evidence="10">
    <location>
        <begin position="21"/>
        <end position="49"/>
    </location>
</feature>
<evidence type="ECO:0000256" key="2">
    <source>
        <dbReference type="ARBA" id="ARBA00008124"/>
    </source>
</evidence>
<gene>
    <name evidence="11" type="ORF">OCBIM_22004577mg</name>
</gene>
<dbReference type="InterPro" id="IPR009729">
    <property type="entry name" value="Gal-3-0_sulfotransfrase"/>
</dbReference>
<keyword evidence="8 10" id="KW-0472">Membrane</keyword>
<comment type="subcellular location">
    <subcellularLocation>
        <location evidence="1">Golgi apparatus membrane</location>
        <topology evidence="1">Single-pass type II membrane protein</topology>
    </subcellularLocation>
</comment>
<keyword evidence="3" id="KW-0808">Transferase</keyword>
<dbReference type="AlphaFoldDB" id="A0A0L8FY55"/>
<evidence type="ECO:0000256" key="8">
    <source>
        <dbReference type="ARBA" id="ARBA00023136"/>
    </source>
</evidence>
<keyword evidence="4 10" id="KW-0812">Transmembrane</keyword>
<accession>A0A0L8FY55</accession>
<evidence type="ECO:0000256" key="3">
    <source>
        <dbReference type="ARBA" id="ARBA00022679"/>
    </source>
</evidence>
<evidence type="ECO:0000313" key="11">
    <source>
        <dbReference type="EMBL" id="KOF69539.1"/>
    </source>
</evidence>
<evidence type="ECO:0000256" key="9">
    <source>
        <dbReference type="ARBA" id="ARBA00023180"/>
    </source>
</evidence>
<proteinExistence type="inferred from homology"/>
<dbReference type="SUPFAM" id="SSF52540">
    <property type="entry name" value="P-loop containing nucleoside triphosphate hydrolases"/>
    <property type="match status" value="1"/>
</dbReference>
<dbReference type="PANTHER" id="PTHR14647">
    <property type="entry name" value="GALACTOSE-3-O-SULFOTRANSFERASE"/>
    <property type="match status" value="1"/>
</dbReference>
<name>A0A0L8FY55_OCTBM</name>
<dbReference type="GO" id="GO:0009247">
    <property type="term" value="P:glycolipid biosynthetic process"/>
    <property type="evidence" value="ECO:0007669"/>
    <property type="project" value="InterPro"/>
</dbReference>
<dbReference type="GO" id="GO:0000139">
    <property type="term" value="C:Golgi membrane"/>
    <property type="evidence" value="ECO:0007669"/>
    <property type="project" value="UniProtKB-SubCell"/>
</dbReference>
<dbReference type="OrthoDB" id="514299at2759"/>
<reference evidence="11" key="1">
    <citation type="submission" date="2015-07" db="EMBL/GenBank/DDBJ databases">
        <title>MeaNS - Measles Nucleotide Surveillance Program.</title>
        <authorList>
            <person name="Tran T."/>
            <person name="Druce J."/>
        </authorList>
    </citation>
    <scope>NUCLEOTIDE SEQUENCE</scope>
    <source>
        <strain evidence="11">UCB-OBI-ISO-001</strain>
        <tissue evidence="11">Gonad</tissue>
    </source>
</reference>
<sequence>MTPISKIIIMRKFQICRYCQKYLCIIQLASMCFLLTLSLFCFTNMFFLIQHQFSIKSTSVNNNFETKTSICVPQKNIVFLKVHKTGSTTVMNILQRYGIINNLNFVLPKNGHYLGKTETLMENKILPPPQNESYNILCNHVIYNQSAFQSLLPKNMYYFTILREPLSQFVSAFLYYRNVWKNEYLLAVPGENFIGEYLKNPVKYESLLKNGAFSYTNNRMSYDLGLKLSDFHSEDKILKHISVLDQGFHLVLMLEYFDISMILLKRKLCWQMKDILYIQRNVGSSGHTPILTAEETNRFKKWAKADYILYEHYLKVFWHKIRIEEDILSEVYHYQSLLYRTKKFCMTKNSSVLQIQASVWNKEILLLRKDCDIMLKGELELVNALQKAYRERLNL</sequence>
<dbReference type="Gene3D" id="3.40.50.300">
    <property type="entry name" value="P-loop containing nucleotide triphosphate hydrolases"/>
    <property type="match status" value="1"/>
</dbReference>
<keyword evidence="7" id="KW-0333">Golgi apparatus</keyword>
<keyword evidence="9" id="KW-0325">Glycoprotein</keyword>
<evidence type="ECO:0000256" key="5">
    <source>
        <dbReference type="ARBA" id="ARBA00022968"/>
    </source>
</evidence>
<evidence type="ECO:0000256" key="6">
    <source>
        <dbReference type="ARBA" id="ARBA00022989"/>
    </source>
</evidence>
<keyword evidence="6 10" id="KW-1133">Transmembrane helix</keyword>
<dbReference type="KEGG" id="obi:106880482"/>
<dbReference type="InterPro" id="IPR027417">
    <property type="entry name" value="P-loop_NTPase"/>
</dbReference>